<keyword evidence="2" id="KW-1185">Reference proteome</keyword>
<gene>
    <name evidence="1" type="ORF">KUV50_19275</name>
</gene>
<comment type="caution">
    <text evidence="1">The sequence shown here is derived from an EMBL/GenBank/DDBJ whole genome shotgun (WGS) entry which is preliminary data.</text>
</comment>
<dbReference type="AlphaFoldDB" id="A0A953LBZ8"/>
<protein>
    <submittedName>
        <fullName evidence="1">Uncharacterized protein</fullName>
    </submittedName>
</protein>
<feature type="non-terminal residue" evidence="1">
    <location>
        <position position="447"/>
    </location>
</feature>
<sequence>LGRRSDWWTETAMVDLCAELGPNAPYDNWVDLLDDLGVDRKQAGTAVGGGTVGETAFNNAYNVNDLQTFLSDGEVEKYYFHQIQWLWEDEELCGEKVVHAWIYSVAEYIAENCSVADDHGNPLNVRDLEEIFDNLSGVSGYGNELSLMGGGWSKSVPFKCVDACEAVPVELLVLDYCCNWGIGRSTMNVEDAGNSKLVTRLPDLDISCESYNLFYKDVVEAAAVFGENGSGADTIGAFADVDAALGEYILTWVDNQNRPTDIDGNLLPEDSTTFNYWNVTCEEKSETEKVAIDNHDGTIGWETIIHNTTYLDTATSTAPNGIVAINCSGTLSQDIWVDLDECGQGTITRRFFISGGCDDDISPEWEFHQVINVHSACGMRESMFDLPANVGTKNEPICLPQGLSRSYLPDTIGALTVKPHLEGKLCNSFASGSEVKEFDVPNSLGMK</sequence>
<organism evidence="1 2">
    <name type="scientific">Membranihabitans marinus</name>
    <dbReference type="NCBI Taxonomy" id="1227546"/>
    <lineage>
        <taxon>Bacteria</taxon>
        <taxon>Pseudomonadati</taxon>
        <taxon>Bacteroidota</taxon>
        <taxon>Saprospiria</taxon>
        <taxon>Saprospirales</taxon>
        <taxon>Saprospiraceae</taxon>
        <taxon>Membranihabitans</taxon>
    </lineage>
</organism>
<feature type="non-terminal residue" evidence="1">
    <location>
        <position position="1"/>
    </location>
</feature>
<dbReference type="EMBL" id="JAHVHU010000041">
    <property type="protein sequence ID" value="MBY5960298.1"/>
    <property type="molecule type" value="Genomic_DNA"/>
</dbReference>
<dbReference type="Proteomes" id="UP000753961">
    <property type="component" value="Unassembled WGS sequence"/>
</dbReference>
<evidence type="ECO:0000313" key="2">
    <source>
        <dbReference type="Proteomes" id="UP000753961"/>
    </source>
</evidence>
<proteinExistence type="predicted"/>
<accession>A0A953LBZ8</accession>
<name>A0A953LBZ8_9BACT</name>
<reference evidence="1" key="1">
    <citation type="submission" date="2021-06" db="EMBL/GenBank/DDBJ databases">
        <title>44 bacteria genomes isolated from Dapeng, Shenzhen.</title>
        <authorList>
            <person name="Zheng W."/>
            <person name="Yu S."/>
            <person name="Huang Y."/>
        </authorList>
    </citation>
    <scope>NUCLEOTIDE SEQUENCE</scope>
    <source>
        <strain evidence="1">DP5N28-2</strain>
    </source>
</reference>
<dbReference type="RefSeq" id="WP_222581846.1">
    <property type="nucleotide sequence ID" value="NZ_JAHVHU010000041.1"/>
</dbReference>
<evidence type="ECO:0000313" key="1">
    <source>
        <dbReference type="EMBL" id="MBY5960298.1"/>
    </source>
</evidence>